<keyword evidence="7" id="KW-0243">Dynein</keyword>
<accession>A0A5E8AYY4</accession>
<keyword evidence="12" id="KW-1185">Reference proteome</keyword>
<sequence>MQQQQQQQAPQQQQQQQLWSTLLKSASSANSVPSGTLLLLGGTPKSQTLLIQCIQRAAGKPETRPPRIANSFGLGYTYVQFKDFDHDDWDTPPLASWARDISAWLVLLRQALAGVDSALLDINKDSFRRRLQMYVAPSSDGAVDAKQTFTVEMPLEIGQYDLPLGIDLAFIATGAESLLRSDSISDDTVDFVQQFLRSVALKHGASVLYTHKTITISEDQSSSSSSQSIQVDPVVALLSERLELPVGYSQRIERLVPAVINADSIAIPAGWDSRGKIEAVHEGFNFEIVDAQWSHDAQNGAGKVVTYYEGEILRLVGPEEYDKEGGKEKGPNGSNTFVAEKKTQFQEFMSKQYAVLSAHQSPANKSEKYYNIGGIQIDSADEVYRRLKQQEAANHEADEEAAASADVSMTLSSPGAESAEVSPDPTGISFFNNSAAGSDQYSPTAMRAPSGGIPGFVPLGRPKGVAYDLGNDNEVIGMPTRPRLDV</sequence>
<dbReference type="Proteomes" id="UP000398389">
    <property type="component" value="Unassembled WGS sequence"/>
</dbReference>
<keyword evidence="5" id="KW-0547">Nucleotide-binding</keyword>
<dbReference type="GeneID" id="43579150"/>
<evidence type="ECO:0000313" key="12">
    <source>
        <dbReference type="Proteomes" id="UP000398389"/>
    </source>
</evidence>
<feature type="region of interest" description="Disordered" evidence="10">
    <location>
        <begin position="391"/>
        <end position="435"/>
    </location>
</feature>
<evidence type="ECO:0000256" key="5">
    <source>
        <dbReference type="ARBA" id="ARBA00022741"/>
    </source>
</evidence>
<evidence type="ECO:0000256" key="6">
    <source>
        <dbReference type="ARBA" id="ARBA00022840"/>
    </source>
</evidence>
<name>A0A5E8AYY4_9ASCO</name>
<keyword evidence="3" id="KW-0963">Cytoplasm</keyword>
<comment type="subcellular location">
    <subcellularLocation>
        <location evidence="1">Cytoplasm</location>
        <location evidence="1">Cytoskeleton</location>
    </subcellularLocation>
</comment>
<dbReference type="GO" id="GO:0005874">
    <property type="term" value="C:microtubule"/>
    <property type="evidence" value="ECO:0007669"/>
    <property type="project" value="UniProtKB-KW"/>
</dbReference>
<evidence type="ECO:0000256" key="9">
    <source>
        <dbReference type="ARBA" id="ARBA00023212"/>
    </source>
</evidence>
<dbReference type="GO" id="GO:0000226">
    <property type="term" value="P:microtubule cytoskeleton organization"/>
    <property type="evidence" value="ECO:0007669"/>
    <property type="project" value="TreeGrafter"/>
</dbReference>
<evidence type="ECO:0000256" key="2">
    <source>
        <dbReference type="ARBA" id="ARBA00022448"/>
    </source>
</evidence>
<dbReference type="Pfam" id="PF05783">
    <property type="entry name" value="DLIC"/>
    <property type="match status" value="2"/>
</dbReference>
<dbReference type="GO" id="GO:0005868">
    <property type="term" value="C:cytoplasmic dynein complex"/>
    <property type="evidence" value="ECO:0007669"/>
    <property type="project" value="InterPro"/>
</dbReference>
<evidence type="ECO:0000256" key="3">
    <source>
        <dbReference type="ARBA" id="ARBA00022490"/>
    </source>
</evidence>
<keyword evidence="4" id="KW-0493">Microtubule</keyword>
<dbReference type="GO" id="GO:0005524">
    <property type="term" value="F:ATP binding"/>
    <property type="evidence" value="ECO:0007669"/>
    <property type="project" value="UniProtKB-KW"/>
</dbReference>
<dbReference type="GO" id="GO:0007018">
    <property type="term" value="P:microtubule-based movement"/>
    <property type="evidence" value="ECO:0007669"/>
    <property type="project" value="InterPro"/>
</dbReference>
<reference evidence="11 12" key="1">
    <citation type="submission" date="2019-09" db="EMBL/GenBank/DDBJ databases">
        <authorList>
            <person name="Brejova B."/>
        </authorList>
    </citation>
    <scope>NUCLEOTIDE SEQUENCE [LARGE SCALE GENOMIC DNA]</scope>
</reference>
<organism evidence="11 12">
    <name type="scientific">Magnusiomyces paraingens</name>
    <dbReference type="NCBI Taxonomy" id="2606893"/>
    <lineage>
        <taxon>Eukaryota</taxon>
        <taxon>Fungi</taxon>
        <taxon>Dikarya</taxon>
        <taxon>Ascomycota</taxon>
        <taxon>Saccharomycotina</taxon>
        <taxon>Dipodascomycetes</taxon>
        <taxon>Dipodascales</taxon>
        <taxon>Dipodascaceae</taxon>
        <taxon>Magnusiomyces</taxon>
    </lineage>
</organism>
<evidence type="ECO:0008006" key="13">
    <source>
        <dbReference type="Google" id="ProtNLM"/>
    </source>
</evidence>
<dbReference type="EMBL" id="CABVLU010000001">
    <property type="protein sequence ID" value="VVT44167.1"/>
    <property type="molecule type" value="Genomic_DNA"/>
</dbReference>
<evidence type="ECO:0000313" key="11">
    <source>
        <dbReference type="EMBL" id="VVT44167.1"/>
    </source>
</evidence>
<evidence type="ECO:0000256" key="10">
    <source>
        <dbReference type="SAM" id="MobiDB-lite"/>
    </source>
</evidence>
<keyword evidence="8" id="KW-0505">Motor protein</keyword>
<dbReference type="PANTHER" id="PTHR12688:SF0">
    <property type="entry name" value="DYNEIN LIGHT INTERMEDIATE CHAIN"/>
    <property type="match status" value="1"/>
</dbReference>
<dbReference type="InterPro" id="IPR022780">
    <property type="entry name" value="Dynein_light_int_chain"/>
</dbReference>
<dbReference type="OrthoDB" id="27603at2759"/>
<evidence type="ECO:0000256" key="1">
    <source>
        <dbReference type="ARBA" id="ARBA00004245"/>
    </source>
</evidence>
<keyword evidence="2" id="KW-0813">Transport</keyword>
<dbReference type="GO" id="GO:0035974">
    <property type="term" value="C:meiotic spindle pole body"/>
    <property type="evidence" value="ECO:0007669"/>
    <property type="project" value="TreeGrafter"/>
</dbReference>
<dbReference type="InterPro" id="IPR008467">
    <property type="entry name" value="Dynein1_light_intermed_chain"/>
</dbReference>
<dbReference type="RefSeq" id="XP_031850941.1">
    <property type="nucleotide sequence ID" value="XM_031995050.1"/>
</dbReference>
<protein>
    <recommendedName>
        <fullName evidence="13">Dynein light intermediate chain</fullName>
    </recommendedName>
</protein>
<keyword evidence="9" id="KW-0206">Cytoskeleton</keyword>
<evidence type="ECO:0000256" key="8">
    <source>
        <dbReference type="ARBA" id="ARBA00023175"/>
    </source>
</evidence>
<dbReference type="AlphaFoldDB" id="A0A5E8AYY4"/>
<dbReference type="GO" id="GO:0045504">
    <property type="term" value="F:dynein heavy chain binding"/>
    <property type="evidence" value="ECO:0007669"/>
    <property type="project" value="TreeGrafter"/>
</dbReference>
<evidence type="ECO:0000256" key="7">
    <source>
        <dbReference type="ARBA" id="ARBA00023017"/>
    </source>
</evidence>
<proteinExistence type="predicted"/>
<keyword evidence="6" id="KW-0067">ATP-binding</keyword>
<evidence type="ECO:0000256" key="4">
    <source>
        <dbReference type="ARBA" id="ARBA00022701"/>
    </source>
</evidence>
<dbReference type="PANTHER" id="PTHR12688">
    <property type="entry name" value="DYNEIN LIGHT INTERMEDIATE CHAIN"/>
    <property type="match status" value="1"/>
</dbReference>
<gene>
    <name evidence="11" type="ORF">SAPINGB_P000326</name>
</gene>